<dbReference type="Proteomes" id="UP000464480">
    <property type="component" value="Chromosome"/>
</dbReference>
<dbReference type="Gene3D" id="3.30.10.10">
    <property type="entry name" value="Trypsin Inhibitor V, subunit A"/>
    <property type="match status" value="1"/>
</dbReference>
<evidence type="ECO:0000313" key="1">
    <source>
        <dbReference type="EMBL" id="QHG67902.1"/>
    </source>
</evidence>
<dbReference type="RefSeq" id="WP_159412762.1">
    <property type="nucleotide sequence ID" value="NZ_CP026115.2"/>
</dbReference>
<sequence>MDNEEVLQALAYLIGTPYEPSVKGIITEITGRARVVGPNEIRTLEFDINRIHIRTDANQIIQGFSFA</sequence>
<dbReference type="EMBL" id="CP026115">
    <property type="protein sequence ID" value="QHG67902.1"/>
    <property type="molecule type" value="Genomic_DNA"/>
</dbReference>
<accession>A0A6I6XPU1</accession>
<organism evidence="1 2">
    <name type="scientific">Pseudomonas putida</name>
    <name type="common">Arthrobacter siderocapsulatus</name>
    <dbReference type="NCBI Taxonomy" id="303"/>
    <lineage>
        <taxon>Bacteria</taxon>
        <taxon>Pseudomonadati</taxon>
        <taxon>Pseudomonadota</taxon>
        <taxon>Gammaproteobacteria</taxon>
        <taxon>Pseudomonadales</taxon>
        <taxon>Pseudomonadaceae</taxon>
        <taxon>Pseudomonas</taxon>
    </lineage>
</organism>
<evidence type="ECO:0008006" key="3">
    <source>
        <dbReference type="Google" id="ProtNLM"/>
    </source>
</evidence>
<evidence type="ECO:0000313" key="2">
    <source>
        <dbReference type="Proteomes" id="UP000464480"/>
    </source>
</evidence>
<proteinExistence type="predicted"/>
<dbReference type="AlphaFoldDB" id="A0A6I6XPU1"/>
<protein>
    <recommendedName>
        <fullName evidence="3">Peptidase inhibitor I78 family protein</fullName>
    </recommendedName>
</protein>
<name>A0A6I6XPU1_PSEPU</name>
<gene>
    <name evidence="1" type="ORF">C2H86_27240</name>
</gene>
<reference evidence="1 2" key="1">
    <citation type="submission" date="2020-02" db="EMBL/GenBank/DDBJ databases">
        <title>Pseudomonas Putida W5 Complete Genome Assembly.</title>
        <authorList>
            <person name="Yuan Z.-C."/>
            <person name="Shaw G.A."/>
            <person name="Cusano A.D."/>
            <person name="Caddey B.J."/>
            <person name="Weselowski B.J."/>
        </authorList>
    </citation>
    <scope>NUCLEOTIDE SEQUENCE [LARGE SCALE GENOMIC DNA]</scope>
    <source>
        <strain evidence="1 2">W5</strain>
    </source>
</reference>